<reference evidence="7" key="1">
    <citation type="submission" date="2022-10" db="EMBL/GenBank/DDBJ databases">
        <title>Culturing micro-colonial fungi from biological soil crusts in the Mojave desert and describing Neophaeococcomyces mojavensis, and introducing the new genera and species Taxawa tesnikishii.</title>
        <authorList>
            <person name="Kurbessoian T."/>
            <person name="Stajich J.E."/>
        </authorList>
    </citation>
    <scope>NUCLEOTIDE SEQUENCE</scope>
    <source>
        <strain evidence="7">TK_35</strain>
    </source>
</reference>
<evidence type="ECO:0000256" key="2">
    <source>
        <dbReference type="ARBA" id="ARBA00022857"/>
    </source>
</evidence>
<keyword evidence="2" id="KW-0521">NADP</keyword>
<dbReference type="EMBL" id="JAPDRN010000161">
    <property type="protein sequence ID" value="KAJ9617502.1"/>
    <property type="molecule type" value="Genomic_DNA"/>
</dbReference>
<dbReference type="SUPFAM" id="SSF51735">
    <property type="entry name" value="NAD(P)-binding Rossmann-fold domains"/>
    <property type="match status" value="1"/>
</dbReference>
<evidence type="ECO:0000313" key="7">
    <source>
        <dbReference type="EMBL" id="KAJ9617502.1"/>
    </source>
</evidence>
<dbReference type="Gene3D" id="3.40.50.720">
    <property type="entry name" value="NAD(P)-binding Rossmann-like Domain"/>
    <property type="match status" value="1"/>
</dbReference>
<keyword evidence="3" id="KW-0560">Oxidoreductase</keyword>
<dbReference type="PROSITE" id="PS00061">
    <property type="entry name" value="ADH_SHORT"/>
    <property type="match status" value="1"/>
</dbReference>
<keyword evidence="5" id="KW-0812">Transmembrane</keyword>
<dbReference type="Pfam" id="PF13828">
    <property type="entry name" value="DUF4190"/>
    <property type="match status" value="1"/>
</dbReference>
<dbReference type="InterPro" id="IPR036291">
    <property type="entry name" value="NAD(P)-bd_dom_sf"/>
</dbReference>
<keyword evidence="5" id="KW-0472">Membrane</keyword>
<dbReference type="PANTHER" id="PTHR43639">
    <property type="entry name" value="OXIDOREDUCTASE, SHORT-CHAIN DEHYDROGENASE/REDUCTASE FAMILY (AFU_ORTHOLOGUE AFUA_5G02870)"/>
    <property type="match status" value="1"/>
</dbReference>
<dbReference type="GO" id="GO:0016491">
    <property type="term" value="F:oxidoreductase activity"/>
    <property type="evidence" value="ECO:0007669"/>
    <property type="project" value="UniProtKB-KW"/>
</dbReference>
<gene>
    <name evidence="7" type="ORF">H2204_013764</name>
</gene>
<dbReference type="InterPro" id="IPR002347">
    <property type="entry name" value="SDR_fam"/>
</dbReference>
<evidence type="ECO:0000256" key="4">
    <source>
        <dbReference type="SAM" id="MobiDB-lite"/>
    </source>
</evidence>
<dbReference type="PRINTS" id="PR00080">
    <property type="entry name" value="SDRFAMILY"/>
</dbReference>
<dbReference type="Pfam" id="PF13561">
    <property type="entry name" value="adh_short_C2"/>
    <property type="match status" value="1"/>
</dbReference>
<comment type="caution">
    <text evidence="7">The sequence shown here is derived from an EMBL/GenBank/DDBJ whole genome shotgun (WGS) entry which is preliminary data.</text>
</comment>
<keyword evidence="5" id="KW-1133">Transmembrane helix</keyword>
<dbReference type="PRINTS" id="PR00081">
    <property type="entry name" value="GDHRDH"/>
</dbReference>
<proteinExistence type="inferred from homology"/>
<evidence type="ECO:0000256" key="3">
    <source>
        <dbReference type="ARBA" id="ARBA00023002"/>
    </source>
</evidence>
<evidence type="ECO:0000256" key="5">
    <source>
        <dbReference type="SAM" id="Phobius"/>
    </source>
</evidence>
<feature type="transmembrane region" description="Helical" evidence="5">
    <location>
        <begin position="295"/>
        <end position="321"/>
    </location>
</feature>
<comment type="similarity">
    <text evidence="1">Belongs to the short-chain dehydrogenases/reductases (SDR) family.</text>
</comment>
<protein>
    <recommendedName>
        <fullName evidence="6">DUF4190 domain-containing protein</fullName>
    </recommendedName>
</protein>
<feature type="transmembrane region" description="Helical" evidence="5">
    <location>
        <begin position="342"/>
        <end position="371"/>
    </location>
</feature>
<name>A0AA39CR35_9EURO</name>
<dbReference type="InterPro" id="IPR020904">
    <property type="entry name" value="Sc_DH/Rdtase_CS"/>
</dbReference>
<dbReference type="PANTHER" id="PTHR43639:SF1">
    <property type="entry name" value="SHORT-CHAIN DEHYDROGENASE_REDUCTASE FAMILY PROTEIN"/>
    <property type="match status" value="1"/>
</dbReference>
<organism evidence="7">
    <name type="scientific">Knufia peltigerae</name>
    <dbReference type="NCBI Taxonomy" id="1002370"/>
    <lineage>
        <taxon>Eukaryota</taxon>
        <taxon>Fungi</taxon>
        <taxon>Dikarya</taxon>
        <taxon>Ascomycota</taxon>
        <taxon>Pezizomycotina</taxon>
        <taxon>Eurotiomycetes</taxon>
        <taxon>Chaetothyriomycetidae</taxon>
        <taxon>Chaetothyriales</taxon>
        <taxon>Trichomeriaceae</taxon>
        <taxon>Knufia</taxon>
    </lineage>
</organism>
<dbReference type="InterPro" id="IPR025241">
    <property type="entry name" value="DUF4190"/>
</dbReference>
<feature type="compositionally biased region" description="Polar residues" evidence="4">
    <location>
        <begin position="1"/>
        <end position="21"/>
    </location>
</feature>
<accession>A0AA39CR35</accession>
<feature type="region of interest" description="Disordered" evidence="4">
    <location>
        <begin position="1"/>
        <end position="28"/>
    </location>
</feature>
<evidence type="ECO:0000256" key="1">
    <source>
        <dbReference type="ARBA" id="ARBA00006484"/>
    </source>
</evidence>
<sequence length="381" mass="39482">MHLGQSPSGDPTHAVPTNQGRIPTGAPTLDFSGRRVLIAGGSKGIGRELALAFAGAGAQVSVCARGQTGLDALQADARAQGTQLHTFAADLGDLGRIGVWLQAAADTLGGIDVLVNNATGYGMADDEDGWAASLQIDLMAAVRASRLALPWLRASSDACILNLSSIAAQQPRPGGAPYAAAKAALSHYTTSQALALAPDRIRVNAIAPGSIEFADGLWDRRRVEDPALYHGTLAKIPFGRFGQPREIADAALFLCSPLARWITGHVLNVDGGQRHYHVGTATEDSMSVPPRQTNALAVVSLIAGICSWTVLPGVAALVAIITGHLARAEIRRRAGEQDGDGMALAGLIMGWLNILAAVGLVAILIFAMVAAGADAKPGLRW</sequence>
<evidence type="ECO:0000259" key="6">
    <source>
        <dbReference type="Pfam" id="PF13828"/>
    </source>
</evidence>
<dbReference type="AlphaFoldDB" id="A0AA39CR35"/>
<feature type="domain" description="DUF4190" evidence="6">
    <location>
        <begin position="296"/>
        <end position="357"/>
    </location>
</feature>
<dbReference type="FunFam" id="3.40.50.720:FF:000084">
    <property type="entry name" value="Short-chain dehydrogenase reductase"/>
    <property type="match status" value="1"/>
</dbReference>